<reference evidence="1" key="1">
    <citation type="submission" date="2024-08" db="EMBL/GenBank/DDBJ databases">
        <authorList>
            <person name="Chaddad Z."/>
            <person name="Lamrabet M."/>
            <person name="Bouhnik O."/>
            <person name="Alami S."/>
            <person name="Wipf D."/>
            <person name="Courty P.E."/>
            <person name="Missbah El Idrissi M."/>
        </authorList>
    </citation>
    <scope>NUCLEOTIDE SEQUENCE</scope>
    <source>
        <strain evidence="1">LLZ17</strain>
    </source>
</reference>
<protein>
    <recommendedName>
        <fullName evidence="2">Transposase</fullName>
    </recommendedName>
</protein>
<dbReference type="AlphaFoldDB" id="A0AB39XUT5"/>
<gene>
    <name evidence="1" type="ORF">AB8Z38_17770</name>
</gene>
<evidence type="ECO:0000313" key="1">
    <source>
        <dbReference type="EMBL" id="XDV61488.1"/>
    </source>
</evidence>
<dbReference type="RefSeq" id="WP_369726293.1">
    <property type="nucleotide sequence ID" value="NZ_CP165734.1"/>
</dbReference>
<proteinExistence type="predicted"/>
<sequence length="81" mass="9078">MSFRLRFTEGHRNAYPVRLMCAELEVSPAGYYAWRGRLQSARATANATLLAERQRQRYGSARSMQFCGRRDVVPAAAGPNG</sequence>
<evidence type="ECO:0008006" key="2">
    <source>
        <dbReference type="Google" id="ProtNLM"/>
    </source>
</evidence>
<name>A0AB39XUT5_9BRAD</name>
<accession>A0AB39XUT5</accession>
<dbReference type="EMBL" id="CP165734">
    <property type="protein sequence ID" value="XDV61488.1"/>
    <property type="molecule type" value="Genomic_DNA"/>
</dbReference>
<organism evidence="1">
    <name type="scientific">Bradyrhizobium sp. LLZ17</name>
    <dbReference type="NCBI Taxonomy" id="3239388"/>
    <lineage>
        <taxon>Bacteria</taxon>
        <taxon>Pseudomonadati</taxon>
        <taxon>Pseudomonadota</taxon>
        <taxon>Alphaproteobacteria</taxon>
        <taxon>Hyphomicrobiales</taxon>
        <taxon>Nitrobacteraceae</taxon>
        <taxon>Bradyrhizobium</taxon>
    </lineage>
</organism>